<keyword evidence="2" id="KW-0479">Metal-binding</keyword>
<dbReference type="RefSeq" id="WP_191594918.1">
    <property type="nucleotide sequence ID" value="NZ_JACYFC010000003.1"/>
</dbReference>
<evidence type="ECO:0000256" key="2">
    <source>
        <dbReference type="ARBA" id="ARBA00022723"/>
    </source>
</evidence>
<protein>
    <submittedName>
        <fullName evidence="3">DinB family protein</fullName>
    </submittedName>
</protein>
<dbReference type="Pfam" id="PF05163">
    <property type="entry name" value="DinB"/>
    <property type="match status" value="1"/>
</dbReference>
<organism evidence="3 4">
    <name type="scientific">Marinomonas colpomeniae</name>
    <dbReference type="NCBI Taxonomy" id="2774408"/>
    <lineage>
        <taxon>Bacteria</taxon>
        <taxon>Pseudomonadati</taxon>
        <taxon>Pseudomonadota</taxon>
        <taxon>Gammaproteobacteria</taxon>
        <taxon>Oceanospirillales</taxon>
        <taxon>Oceanospirillaceae</taxon>
        <taxon>Marinomonas</taxon>
    </lineage>
</organism>
<proteinExistence type="inferred from homology"/>
<evidence type="ECO:0000313" key="4">
    <source>
        <dbReference type="Proteomes" id="UP000604161"/>
    </source>
</evidence>
<comment type="caution">
    <text evidence="3">The sequence shown here is derived from an EMBL/GenBank/DDBJ whole genome shotgun (WGS) entry which is preliminary data.</text>
</comment>
<comment type="similarity">
    <text evidence="1">Belongs to the DinB family.</text>
</comment>
<evidence type="ECO:0000313" key="3">
    <source>
        <dbReference type="EMBL" id="MBD5771547.1"/>
    </source>
</evidence>
<reference evidence="3 4" key="1">
    <citation type="submission" date="2020-09" db="EMBL/GenBank/DDBJ databases">
        <title>Marinomonas sp. nov., isolated from the cysticercosis algae of Qingdao, China.</title>
        <authorList>
            <person name="Sun X."/>
        </authorList>
    </citation>
    <scope>NUCLEOTIDE SEQUENCE [LARGE SCALE GENOMIC DNA]</scope>
    <source>
        <strain evidence="3 4">SM2066</strain>
    </source>
</reference>
<gene>
    <name evidence="3" type="ORF">IF202_10840</name>
</gene>
<dbReference type="InterPro" id="IPR007837">
    <property type="entry name" value="DinB"/>
</dbReference>
<sequence>MSLKSNVELMADYNQWMNQSLYSAASSLNTAELNQDRGAFFGSIMATLNHILVGDTIWLKRFACHPSRLTSLEYVRALNPPSSLDVILHTEFASLLTARKAMDALVIEFADELTEEVLTSSFTYTNTKGDLYTKNFGHLIQHFFNHQTHHRGQVSTLLYQAGVNIGMTDLLVRIPDV</sequence>
<name>A0ABR8P429_9GAMM</name>
<dbReference type="PANTHER" id="PTHR37302:SF1">
    <property type="entry name" value="PROTEIN DINB"/>
    <property type="match status" value="1"/>
</dbReference>
<dbReference type="Proteomes" id="UP000604161">
    <property type="component" value="Unassembled WGS sequence"/>
</dbReference>
<dbReference type="PANTHER" id="PTHR37302">
    <property type="entry name" value="SLR1116 PROTEIN"/>
    <property type="match status" value="1"/>
</dbReference>
<keyword evidence="4" id="KW-1185">Reference proteome</keyword>
<dbReference type="SUPFAM" id="SSF109854">
    <property type="entry name" value="DinB/YfiT-like putative metalloenzymes"/>
    <property type="match status" value="1"/>
</dbReference>
<dbReference type="EMBL" id="JACYFC010000003">
    <property type="protein sequence ID" value="MBD5771547.1"/>
    <property type="molecule type" value="Genomic_DNA"/>
</dbReference>
<dbReference type="InterPro" id="IPR034660">
    <property type="entry name" value="DinB/YfiT-like"/>
</dbReference>
<dbReference type="Gene3D" id="1.20.120.450">
    <property type="entry name" value="dinb family like domain"/>
    <property type="match status" value="1"/>
</dbReference>
<accession>A0ABR8P429</accession>
<evidence type="ECO:0000256" key="1">
    <source>
        <dbReference type="ARBA" id="ARBA00008635"/>
    </source>
</evidence>